<feature type="non-terminal residue" evidence="2">
    <location>
        <position position="1"/>
    </location>
</feature>
<organism evidence="2 3">
    <name type="scientific">Gulo gulo</name>
    <name type="common">Wolverine</name>
    <name type="synonym">Gluton</name>
    <dbReference type="NCBI Taxonomy" id="48420"/>
    <lineage>
        <taxon>Eukaryota</taxon>
        <taxon>Metazoa</taxon>
        <taxon>Chordata</taxon>
        <taxon>Craniata</taxon>
        <taxon>Vertebrata</taxon>
        <taxon>Euteleostomi</taxon>
        <taxon>Mammalia</taxon>
        <taxon>Eutheria</taxon>
        <taxon>Laurasiatheria</taxon>
        <taxon>Carnivora</taxon>
        <taxon>Caniformia</taxon>
        <taxon>Musteloidea</taxon>
        <taxon>Mustelidae</taxon>
        <taxon>Guloninae</taxon>
        <taxon>Gulo</taxon>
    </lineage>
</organism>
<feature type="non-terminal residue" evidence="2">
    <location>
        <position position="110"/>
    </location>
</feature>
<name>A0A9X9LML7_GULGU</name>
<dbReference type="Proteomes" id="UP000269945">
    <property type="component" value="Unassembled WGS sequence"/>
</dbReference>
<proteinExistence type="predicted"/>
<evidence type="ECO:0000313" key="3">
    <source>
        <dbReference type="Proteomes" id="UP000269945"/>
    </source>
</evidence>
<protein>
    <submittedName>
        <fullName evidence="2">Uncharacterized protein</fullName>
    </submittedName>
</protein>
<feature type="region of interest" description="Disordered" evidence="1">
    <location>
        <begin position="1"/>
        <end position="110"/>
    </location>
</feature>
<evidence type="ECO:0000256" key="1">
    <source>
        <dbReference type="SAM" id="MobiDB-lite"/>
    </source>
</evidence>
<dbReference type="AlphaFoldDB" id="A0A9X9LML7"/>
<keyword evidence="3" id="KW-1185">Reference proteome</keyword>
<evidence type="ECO:0000313" key="2">
    <source>
        <dbReference type="EMBL" id="VCW76809.1"/>
    </source>
</evidence>
<accession>A0A9X9LML7</accession>
<reference evidence="2 3" key="1">
    <citation type="submission" date="2018-10" db="EMBL/GenBank/DDBJ databases">
        <authorList>
            <person name="Ekblom R."/>
            <person name="Jareborg N."/>
        </authorList>
    </citation>
    <scope>NUCLEOTIDE SEQUENCE [LARGE SCALE GENOMIC DNA]</scope>
    <source>
        <tissue evidence="2">Muscle</tissue>
    </source>
</reference>
<feature type="compositionally biased region" description="Low complexity" evidence="1">
    <location>
        <begin position="101"/>
        <end position="110"/>
    </location>
</feature>
<gene>
    <name evidence="2" type="ORF">BN2614_LOCUS1</name>
</gene>
<sequence length="110" mass="11282">ESRGSPNGPSEAAVRSPNGRTDGQAPESRANGRLQHQEPGPAGPEEAPEQDGIQGHGGRVHRRHEQRGAGRAVPRHQGVHPQPQGGPEGAQEPGQGGGEAGRPAARRPAG</sequence>
<dbReference type="EMBL" id="CYRY02007925">
    <property type="protein sequence ID" value="VCW76809.1"/>
    <property type="molecule type" value="Genomic_DNA"/>
</dbReference>
<feature type="compositionally biased region" description="Low complexity" evidence="1">
    <location>
        <begin position="81"/>
        <end position="93"/>
    </location>
</feature>
<comment type="caution">
    <text evidence="2">The sequence shown here is derived from an EMBL/GenBank/DDBJ whole genome shotgun (WGS) entry which is preliminary data.</text>
</comment>